<dbReference type="PANTHER" id="PTHR11264">
    <property type="entry name" value="URACIL-DNA GLYCOSYLASE"/>
    <property type="match status" value="1"/>
</dbReference>
<reference evidence="11" key="1">
    <citation type="submission" date="2020-08" db="EMBL/GenBank/DDBJ databases">
        <title>Sulfitobacter aestuariivivens sp. nov., isolated from a tidal flat.</title>
        <authorList>
            <person name="Park S."/>
            <person name="Yoon J.-H."/>
        </authorList>
    </citation>
    <scope>NUCLEOTIDE SEQUENCE</scope>
    <source>
        <strain evidence="11">TSTF-M16</strain>
    </source>
</reference>
<evidence type="ECO:0000256" key="5">
    <source>
        <dbReference type="ARBA" id="ARBA00018429"/>
    </source>
</evidence>
<keyword evidence="12" id="KW-1185">Reference proteome</keyword>
<keyword evidence="11" id="KW-0326">Glycosidase</keyword>
<dbReference type="RefSeq" id="WP_191074439.1">
    <property type="nucleotide sequence ID" value="NZ_JACTAG010000001.1"/>
</dbReference>
<protein>
    <recommendedName>
        <fullName evidence="5">Uracil-DNA glycosylase</fullName>
        <ecNumber evidence="4">3.2.2.27</ecNumber>
    </recommendedName>
</protein>
<dbReference type="InterPro" id="IPR036895">
    <property type="entry name" value="Uracil-DNA_glycosylase-like_sf"/>
</dbReference>
<dbReference type="AlphaFoldDB" id="A0A927HE36"/>
<keyword evidence="8" id="KW-0234">DNA repair</keyword>
<keyword evidence="7 11" id="KW-0378">Hydrolase</keyword>
<keyword evidence="6" id="KW-0227">DNA damage</keyword>
<evidence type="ECO:0000256" key="4">
    <source>
        <dbReference type="ARBA" id="ARBA00012030"/>
    </source>
</evidence>
<dbReference type="Gene3D" id="3.40.470.10">
    <property type="entry name" value="Uracil-DNA glycosylase-like domain"/>
    <property type="match status" value="1"/>
</dbReference>
<dbReference type="NCBIfam" id="NF003592">
    <property type="entry name" value="PRK05254.1-5"/>
    <property type="match status" value="1"/>
</dbReference>
<sequence>MKLDLSRLGDWGQLPFFANVLPGIEDALDRETREILPPRGSIFAALEAVYPDDVRVVILGQDPYPTPGHAHGFAFSASKETRPLPRSLANIYKEMRADVGAAPKDADLRYLADEGVLLLNTILTVPAGQPKGHAALGWQMLSTQIFARLSDGPRAYLLWGGVAQKAAAAVDSTQNLKIMSHHPVGMYGNLNFVGSRPFSRTNDWLQARGETAINWANK</sequence>
<evidence type="ECO:0000256" key="7">
    <source>
        <dbReference type="ARBA" id="ARBA00022801"/>
    </source>
</evidence>
<accession>A0A927HE36</accession>
<evidence type="ECO:0000256" key="6">
    <source>
        <dbReference type="ARBA" id="ARBA00022763"/>
    </source>
</evidence>
<organism evidence="11 12">
    <name type="scientific">Sulfitobacter aestuariivivens</name>
    <dbReference type="NCBI Taxonomy" id="2766981"/>
    <lineage>
        <taxon>Bacteria</taxon>
        <taxon>Pseudomonadati</taxon>
        <taxon>Pseudomonadota</taxon>
        <taxon>Alphaproteobacteria</taxon>
        <taxon>Rhodobacterales</taxon>
        <taxon>Roseobacteraceae</taxon>
        <taxon>Sulfitobacter</taxon>
    </lineage>
</organism>
<comment type="caution">
    <text evidence="11">The sequence shown here is derived from an EMBL/GenBank/DDBJ whole genome shotgun (WGS) entry which is preliminary data.</text>
</comment>
<comment type="function">
    <text evidence="2">Excises uracil residues from the DNA which can arise as a result of misincorporation of dUMP residues by DNA polymerase or due to deamination of cytosine.</text>
</comment>
<dbReference type="Proteomes" id="UP000635142">
    <property type="component" value="Unassembled WGS sequence"/>
</dbReference>
<dbReference type="GO" id="GO:0004844">
    <property type="term" value="F:uracil DNA N-glycosylase activity"/>
    <property type="evidence" value="ECO:0007669"/>
    <property type="project" value="UniProtKB-EC"/>
</dbReference>
<feature type="active site" description="Proton acceptor" evidence="9">
    <location>
        <position position="62"/>
    </location>
</feature>
<dbReference type="NCBIfam" id="NF003588">
    <property type="entry name" value="PRK05254.1-1"/>
    <property type="match status" value="1"/>
</dbReference>
<comment type="similarity">
    <text evidence="3">Belongs to the uracil-DNA glycosylase (UDG) superfamily. UNG family.</text>
</comment>
<gene>
    <name evidence="11" type="ORF">H9Q16_06055</name>
</gene>
<dbReference type="CDD" id="cd10027">
    <property type="entry name" value="UDG-F1-like"/>
    <property type="match status" value="1"/>
</dbReference>
<evidence type="ECO:0000256" key="3">
    <source>
        <dbReference type="ARBA" id="ARBA00008184"/>
    </source>
</evidence>
<evidence type="ECO:0000256" key="8">
    <source>
        <dbReference type="ARBA" id="ARBA00023204"/>
    </source>
</evidence>
<feature type="domain" description="Uracil-DNA glycosylase-like" evidence="10">
    <location>
        <begin position="47"/>
        <end position="205"/>
    </location>
</feature>
<dbReference type="PANTHER" id="PTHR11264:SF0">
    <property type="entry name" value="URACIL-DNA GLYCOSYLASE"/>
    <property type="match status" value="1"/>
</dbReference>
<dbReference type="Pfam" id="PF03167">
    <property type="entry name" value="UDG"/>
    <property type="match status" value="1"/>
</dbReference>
<dbReference type="PROSITE" id="PS00130">
    <property type="entry name" value="U_DNA_GLYCOSYLASE"/>
    <property type="match status" value="1"/>
</dbReference>
<name>A0A927HE36_9RHOB</name>
<evidence type="ECO:0000256" key="1">
    <source>
        <dbReference type="ARBA" id="ARBA00001400"/>
    </source>
</evidence>
<comment type="catalytic activity">
    <reaction evidence="1">
        <text>Hydrolyzes single-stranded DNA or mismatched double-stranded DNA and polynucleotides, releasing free uracil.</text>
        <dbReference type="EC" id="3.2.2.27"/>
    </reaction>
</comment>
<evidence type="ECO:0000259" key="10">
    <source>
        <dbReference type="SMART" id="SM00986"/>
    </source>
</evidence>
<dbReference type="EC" id="3.2.2.27" evidence="4"/>
<dbReference type="EMBL" id="JACTAG010000001">
    <property type="protein sequence ID" value="MBD3663476.1"/>
    <property type="molecule type" value="Genomic_DNA"/>
</dbReference>
<evidence type="ECO:0000313" key="11">
    <source>
        <dbReference type="EMBL" id="MBD3663476.1"/>
    </source>
</evidence>
<dbReference type="InterPro" id="IPR005122">
    <property type="entry name" value="Uracil-DNA_glycosylase-like"/>
</dbReference>
<dbReference type="SMART" id="SM00987">
    <property type="entry name" value="UreE_C"/>
    <property type="match status" value="1"/>
</dbReference>
<evidence type="ECO:0000256" key="9">
    <source>
        <dbReference type="PROSITE-ProRule" id="PRU10072"/>
    </source>
</evidence>
<dbReference type="InterPro" id="IPR002043">
    <property type="entry name" value="UDG_fam1"/>
</dbReference>
<dbReference type="InterPro" id="IPR018085">
    <property type="entry name" value="Ura-DNA_Glyclase_AS"/>
</dbReference>
<dbReference type="SMART" id="SM00986">
    <property type="entry name" value="UDG"/>
    <property type="match status" value="1"/>
</dbReference>
<dbReference type="GO" id="GO:0097510">
    <property type="term" value="P:base-excision repair, AP site formation via deaminated base removal"/>
    <property type="evidence" value="ECO:0007669"/>
    <property type="project" value="TreeGrafter"/>
</dbReference>
<evidence type="ECO:0000256" key="2">
    <source>
        <dbReference type="ARBA" id="ARBA00002631"/>
    </source>
</evidence>
<proteinExistence type="inferred from homology"/>
<dbReference type="SUPFAM" id="SSF52141">
    <property type="entry name" value="Uracil-DNA glycosylase-like"/>
    <property type="match status" value="1"/>
</dbReference>
<evidence type="ECO:0000313" key="12">
    <source>
        <dbReference type="Proteomes" id="UP000635142"/>
    </source>
</evidence>